<accession>A0A7S4AKE0</accession>
<gene>
    <name evidence="3" type="ORF">PAUS00366_LOCUS11587</name>
</gene>
<protein>
    <recommendedName>
        <fullName evidence="2">DOT1 domain-containing protein</fullName>
    </recommendedName>
</protein>
<feature type="compositionally biased region" description="Polar residues" evidence="1">
    <location>
        <begin position="412"/>
        <end position="423"/>
    </location>
</feature>
<dbReference type="EMBL" id="HBIX01015974">
    <property type="protein sequence ID" value="CAE0718833.1"/>
    <property type="molecule type" value="Transcribed_RNA"/>
</dbReference>
<dbReference type="GO" id="GO:0031151">
    <property type="term" value="F:histone H3K79 methyltransferase activity"/>
    <property type="evidence" value="ECO:0007669"/>
    <property type="project" value="InterPro"/>
</dbReference>
<evidence type="ECO:0000259" key="2">
    <source>
        <dbReference type="Pfam" id="PF08123"/>
    </source>
</evidence>
<dbReference type="InterPro" id="IPR025789">
    <property type="entry name" value="DOT1_dom"/>
</dbReference>
<name>A0A7S4AKE0_9STRA</name>
<evidence type="ECO:0000256" key="1">
    <source>
        <dbReference type="SAM" id="MobiDB-lite"/>
    </source>
</evidence>
<sequence>MKTASGKAMKIAATEKVKLMISPEVIVDNNLLTPRKSSTASNKINSCKALFEEDTDRKIDVVITSDSSAATATVTNIIPDSPSLLTTGKKRKAYVVTPSTTTATTTTTADDDSIDNANQRAPSAKRKLLFGRYVELVQTAPNVNSVYKIVRKLTGNIGGNGYSGPIYGELTKHSMQKMIDLMVKNTDFSSSSRFIDVGSGIGKPNLHVAQYPGVEFSCGVEMEHNRWSLGMSCLKACLNAATQEREQSTMINEISLLQGNTMFLHNNILEAKTFDPFTHVYMFSIGFPPELWIQLSNMWNASDAGDCQHLICYAGPKDVIESYEFDVELLTQMPTSMHGSKESHMGYIYRRMTKKKGSKRGGKAPKTSVPCDPLFRPSYNLVQKGLKQLESEVDRQVEEEMGGSRRTRGSRQKTIFSKSANGI</sequence>
<dbReference type="Gene3D" id="3.40.50.150">
    <property type="entry name" value="Vaccinia Virus protein VP39"/>
    <property type="match status" value="1"/>
</dbReference>
<evidence type="ECO:0000313" key="3">
    <source>
        <dbReference type="EMBL" id="CAE0718833.1"/>
    </source>
</evidence>
<dbReference type="Pfam" id="PF08123">
    <property type="entry name" value="DOT1"/>
    <property type="match status" value="1"/>
</dbReference>
<dbReference type="SUPFAM" id="SSF53335">
    <property type="entry name" value="S-adenosyl-L-methionine-dependent methyltransferases"/>
    <property type="match status" value="1"/>
</dbReference>
<proteinExistence type="predicted"/>
<feature type="region of interest" description="Disordered" evidence="1">
    <location>
        <begin position="394"/>
        <end position="423"/>
    </location>
</feature>
<reference evidence="3" key="1">
    <citation type="submission" date="2021-01" db="EMBL/GenBank/DDBJ databases">
        <authorList>
            <person name="Corre E."/>
            <person name="Pelletier E."/>
            <person name="Niang G."/>
            <person name="Scheremetjew M."/>
            <person name="Finn R."/>
            <person name="Kale V."/>
            <person name="Holt S."/>
            <person name="Cochrane G."/>
            <person name="Meng A."/>
            <person name="Brown T."/>
            <person name="Cohen L."/>
        </authorList>
    </citation>
    <scope>NUCLEOTIDE SEQUENCE</scope>
    <source>
        <strain evidence="3">10249 10 AB</strain>
    </source>
</reference>
<dbReference type="AlphaFoldDB" id="A0A7S4AKE0"/>
<dbReference type="InterPro" id="IPR029063">
    <property type="entry name" value="SAM-dependent_MTases_sf"/>
</dbReference>
<feature type="domain" description="DOT1" evidence="2">
    <location>
        <begin position="162"/>
        <end position="228"/>
    </location>
</feature>
<organism evidence="3">
    <name type="scientific">Pseudo-nitzschia australis</name>
    <dbReference type="NCBI Taxonomy" id="44445"/>
    <lineage>
        <taxon>Eukaryota</taxon>
        <taxon>Sar</taxon>
        <taxon>Stramenopiles</taxon>
        <taxon>Ochrophyta</taxon>
        <taxon>Bacillariophyta</taxon>
        <taxon>Bacillariophyceae</taxon>
        <taxon>Bacillariophycidae</taxon>
        <taxon>Bacillariales</taxon>
        <taxon>Bacillariaceae</taxon>
        <taxon>Pseudo-nitzschia</taxon>
    </lineage>
</organism>